<evidence type="ECO:0000313" key="4">
    <source>
        <dbReference type="Proteomes" id="UP000053424"/>
    </source>
</evidence>
<keyword evidence="4" id="KW-1185">Reference proteome</keyword>
<dbReference type="GO" id="GO:0008237">
    <property type="term" value="F:metallopeptidase activity"/>
    <property type="evidence" value="ECO:0007669"/>
    <property type="project" value="InterPro"/>
</dbReference>
<protein>
    <recommendedName>
        <fullName evidence="5">Lysine-specific metallo-endopeptidase domain-containing protein</fullName>
    </recommendedName>
</protein>
<keyword evidence="2" id="KW-0732">Signal</keyword>
<evidence type="ECO:0000256" key="1">
    <source>
        <dbReference type="SAM" id="MobiDB-lite"/>
    </source>
</evidence>
<dbReference type="InterPro" id="IPR024079">
    <property type="entry name" value="MetalloPept_cat_dom_sf"/>
</dbReference>
<gene>
    <name evidence="3" type="ORF">M413DRAFT_274354</name>
</gene>
<reference evidence="3 4" key="1">
    <citation type="submission" date="2014-04" db="EMBL/GenBank/DDBJ databases">
        <authorList>
            <consortium name="DOE Joint Genome Institute"/>
            <person name="Kuo A."/>
            <person name="Gay G."/>
            <person name="Dore J."/>
            <person name="Kohler A."/>
            <person name="Nagy L.G."/>
            <person name="Floudas D."/>
            <person name="Copeland A."/>
            <person name="Barry K.W."/>
            <person name="Cichocki N."/>
            <person name="Veneault-Fourrey C."/>
            <person name="LaButti K."/>
            <person name="Lindquist E.A."/>
            <person name="Lipzen A."/>
            <person name="Lundell T."/>
            <person name="Morin E."/>
            <person name="Murat C."/>
            <person name="Sun H."/>
            <person name="Tunlid A."/>
            <person name="Henrissat B."/>
            <person name="Grigoriev I.V."/>
            <person name="Hibbett D.S."/>
            <person name="Martin F."/>
            <person name="Nordberg H.P."/>
            <person name="Cantor M.N."/>
            <person name="Hua S.X."/>
        </authorList>
    </citation>
    <scope>NUCLEOTIDE SEQUENCE [LARGE SCALE GENOMIC DNA]</scope>
    <source>
        <strain evidence="4">h7</strain>
    </source>
</reference>
<organism evidence="3 4">
    <name type="scientific">Hebeloma cylindrosporum</name>
    <dbReference type="NCBI Taxonomy" id="76867"/>
    <lineage>
        <taxon>Eukaryota</taxon>
        <taxon>Fungi</taxon>
        <taxon>Dikarya</taxon>
        <taxon>Basidiomycota</taxon>
        <taxon>Agaricomycotina</taxon>
        <taxon>Agaricomycetes</taxon>
        <taxon>Agaricomycetidae</taxon>
        <taxon>Agaricales</taxon>
        <taxon>Agaricineae</taxon>
        <taxon>Hymenogastraceae</taxon>
        <taxon>Hebeloma</taxon>
    </lineage>
</organism>
<feature type="signal peptide" evidence="2">
    <location>
        <begin position="1"/>
        <end position="21"/>
    </location>
</feature>
<name>A0A0C3C169_HEBCY</name>
<accession>A0A0C3C169</accession>
<feature type="chain" id="PRO_5002172924" description="Lysine-specific metallo-endopeptidase domain-containing protein" evidence="2">
    <location>
        <begin position="22"/>
        <end position="245"/>
    </location>
</feature>
<reference evidence="4" key="2">
    <citation type="submission" date="2015-01" db="EMBL/GenBank/DDBJ databases">
        <title>Evolutionary Origins and Diversification of the Mycorrhizal Mutualists.</title>
        <authorList>
            <consortium name="DOE Joint Genome Institute"/>
            <consortium name="Mycorrhizal Genomics Consortium"/>
            <person name="Kohler A."/>
            <person name="Kuo A."/>
            <person name="Nagy L.G."/>
            <person name="Floudas D."/>
            <person name="Copeland A."/>
            <person name="Barry K.W."/>
            <person name="Cichocki N."/>
            <person name="Veneault-Fourrey C."/>
            <person name="LaButti K."/>
            <person name="Lindquist E.A."/>
            <person name="Lipzen A."/>
            <person name="Lundell T."/>
            <person name="Morin E."/>
            <person name="Murat C."/>
            <person name="Riley R."/>
            <person name="Ohm R."/>
            <person name="Sun H."/>
            <person name="Tunlid A."/>
            <person name="Henrissat B."/>
            <person name="Grigoriev I.V."/>
            <person name="Hibbett D.S."/>
            <person name="Martin F."/>
        </authorList>
    </citation>
    <scope>NUCLEOTIDE SEQUENCE [LARGE SCALE GENOMIC DNA]</scope>
    <source>
        <strain evidence="4">h7</strain>
    </source>
</reference>
<evidence type="ECO:0000313" key="3">
    <source>
        <dbReference type="EMBL" id="KIM37431.1"/>
    </source>
</evidence>
<dbReference type="STRING" id="686832.A0A0C3C169"/>
<feature type="compositionally biased region" description="Polar residues" evidence="1">
    <location>
        <begin position="158"/>
        <end position="167"/>
    </location>
</feature>
<proteinExistence type="predicted"/>
<dbReference type="OrthoDB" id="3067737at2759"/>
<dbReference type="Proteomes" id="UP000053424">
    <property type="component" value="Unassembled WGS sequence"/>
</dbReference>
<dbReference type="EMBL" id="KN831797">
    <property type="protein sequence ID" value="KIM37431.1"/>
    <property type="molecule type" value="Genomic_DNA"/>
</dbReference>
<feature type="region of interest" description="Disordered" evidence="1">
    <location>
        <begin position="155"/>
        <end position="174"/>
    </location>
</feature>
<evidence type="ECO:0000256" key="2">
    <source>
        <dbReference type="SAM" id="SignalP"/>
    </source>
</evidence>
<dbReference type="Gene3D" id="3.40.390.10">
    <property type="entry name" value="Collagenase (Catalytic Domain)"/>
    <property type="match status" value="1"/>
</dbReference>
<sequence>MFFKSIAIVLLLKAVAVQVNGIPLRVVGPGEGSPDEIKRVKDATADAHGLVEKMETVHAAAQAGDAGAMAKVRGAFGVAPNMAGIGTNIQTLKGGKFKMGEAKNPNMLGPGAYNPNTDKVELGSGFHLGTTPEQRAGQILHESSHAVLGTKDVFNKHGQPTDQQKATNAGDKTGYRDSNLEEMKSNPAFSQNLHQNADSWRVFGDLCRRELERRAYEETDLVKVSSSLFFALFRFLFLTILFSFL</sequence>
<dbReference type="AlphaFoldDB" id="A0A0C3C169"/>
<dbReference type="HOGENOM" id="CLU_1074275_0_0_1"/>
<evidence type="ECO:0008006" key="5">
    <source>
        <dbReference type="Google" id="ProtNLM"/>
    </source>
</evidence>